<keyword evidence="2" id="KW-1185">Reference proteome</keyword>
<evidence type="ECO:0000256" key="1">
    <source>
        <dbReference type="SAM" id="MobiDB-lite"/>
    </source>
</evidence>
<feature type="region of interest" description="Disordered" evidence="1">
    <location>
        <begin position="192"/>
        <end position="219"/>
    </location>
</feature>
<proteinExistence type="predicted"/>
<feature type="region of interest" description="Disordered" evidence="1">
    <location>
        <begin position="502"/>
        <end position="521"/>
    </location>
</feature>
<dbReference type="WBParaSite" id="sdigi.contig26.g2071.t1">
    <property type="protein sequence ID" value="sdigi.contig26.g2071.t1"/>
    <property type="gene ID" value="sdigi.contig26.g2071"/>
</dbReference>
<reference evidence="3" key="1">
    <citation type="submission" date="2022-11" db="UniProtKB">
        <authorList>
            <consortium name="WormBaseParasite"/>
        </authorList>
    </citation>
    <scope>IDENTIFICATION</scope>
</reference>
<accession>A0A915PRM4</accession>
<feature type="region of interest" description="Disordered" evidence="1">
    <location>
        <begin position="385"/>
        <end position="441"/>
    </location>
</feature>
<protein>
    <submittedName>
        <fullName evidence="3">Uncharacterized protein</fullName>
    </submittedName>
</protein>
<evidence type="ECO:0000313" key="3">
    <source>
        <dbReference type="WBParaSite" id="sdigi.contig26.g2071.t1"/>
    </source>
</evidence>
<organism evidence="2 3">
    <name type="scientific">Setaria digitata</name>
    <dbReference type="NCBI Taxonomy" id="48799"/>
    <lineage>
        <taxon>Eukaryota</taxon>
        <taxon>Metazoa</taxon>
        <taxon>Ecdysozoa</taxon>
        <taxon>Nematoda</taxon>
        <taxon>Chromadorea</taxon>
        <taxon>Rhabditida</taxon>
        <taxon>Spirurina</taxon>
        <taxon>Spiruromorpha</taxon>
        <taxon>Filarioidea</taxon>
        <taxon>Setariidae</taxon>
        <taxon>Setaria</taxon>
    </lineage>
</organism>
<dbReference type="AlphaFoldDB" id="A0A915PRM4"/>
<evidence type="ECO:0000313" key="2">
    <source>
        <dbReference type="Proteomes" id="UP000887581"/>
    </source>
</evidence>
<dbReference type="Proteomes" id="UP000887581">
    <property type="component" value="Unplaced"/>
</dbReference>
<sequence length="528" mass="59856">MQSSIATGTCDSERGENRDRKDICQLDMNCGPVSPVANSVVVALLYMMNGLIIADLLRHGTMDIVVNEKTSSKMFCLAKDDRDHFSISMISEQQQVADQEKEVGRNEVSKGVPTTDTSTVLMKCHDVTSPANQHSQLDDHYITNCIRDEVDRNSDNEVNNYDNSHLNLNSRTDHCNNSVVVAVNLKEHCQYEPSRSNSKWNSRSHGKLQQRSTSTWNQVSRRKVTPIPLLTATEAGDLKNSHHTDHFSAHFMATQKHAVVFLHRENNMKSDLTVHVTGPVELPYRQHQPEQDGIVMRRHHWKGEDYNSRHSGYERSSDDDSISGSFVEPIYQCKNSAAVELKNLNLDLQPELLLVEIPTQNVRNDSCKDIGNPNFQQICLMSSQTYGRRGSGRGSQRRCYSKHEHRRGSGDIQHPSYTTHTESDDESSPSPTSYRSTLRNRYKIPKLSREGESIDPSCMPSIVAAIDSGRESEIIRNNSPRRTSSRDKKMRNKGLDAIIRAQSDDERFGSRQRTPHDKPFDAYLVTEF</sequence>
<feature type="compositionally biased region" description="Basic residues" evidence="1">
    <location>
        <begin position="395"/>
        <end position="406"/>
    </location>
</feature>
<feature type="compositionally biased region" description="Basic and acidic residues" evidence="1">
    <location>
        <begin position="502"/>
        <end position="520"/>
    </location>
</feature>
<name>A0A915PRM4_9BILA</name>
<feature type="compositionally biased region" description="Polar residues" evidence="1">
    <location>
        <begin position="209"/>
        <end position="219"/>
    </location>
</feature>